<feature type="transmembrane region" description="Helical" evidence="1">
    <location>
        <begin position="212"/>
        <end position="232"/>
    </location>
</feature>
<dbReference type="KEGG" id="dli:dnl_26190"/>
<evidence type="ECO:0000313" key="2">
    <source>
        <dbReference type="EMBL" id="QTA80320.1"/>
    </source>
</evidence>
<name>A0A975B7I1_9BACT</name>
<reference evidence="2" key="1">
    <citation type="journal article" date="2021" name="Microb. Physiol.">
        <title>Proteogenomic Insights into the Physiology of Marine, Sulfate-Reducing, Filamentous Desulfonema limicola and Desulfonema magnum.</title>
        <authorList>
            <person name="Schnaars V."/>
            <person name="Wohlbrand L."/>
            <person name="Scheve S."/>
            <person name="Hinrichs C."/>
            <person name="Reinhardt R."/>
            <person name="Rabus R."/>
        </authorList>
    </citation>
    <scope>NUCLEOTIDE SEQUENCE</scope>
    <source>
        <strain evidence="2">5ac10</strain>
    </source>
</reference>
<evidence type="ECO:0000313" key="3">
    <source>
        <dbReference type="Proteomes" id="UP000663720"/>
    </source>
</evidence>
<dbReference type="Proteomes" id="UP000663720">
    <property type="component" value="Chromosome"/>
</dbReference>
<organism evidence="2 3">
    <name type="scientific">Desulfonema limicola</name>
    <dbReference type="NCBI Taxonomy" id="45656"/>
    <lineage>
        <taxon>Bacteria</taxon>
        <taxon>Pseudomonadati</taxon>
        <taxon>Thermodesulfobacteriota</taxon>
        <taxon>Desulfobacteria</taxon>
        <taxon>Desulfobacterales</taxon>
        <taxon>Desulfococcaceae</taxon>
        <taxon>Desulfonema</taxon>
    </lineage>
</organism>
<protein>
    <recommendedName>
        <fullName evidence="4">DUF4384 domain-containing protein</fullName>
    </recommendedName>
</protein>
<evidence type="ECO:0000256" key="1">
    <source>
        <dbReference type="SAM" id="Phobius"/>
    </source>
</evidence>
<keyword evidence="1" id="KW-1133">Transmembrane helix</keyword>
<dbReference type="AlphaFoldDB" id="A0A975B7I1"/>
<dbReference type="EMBL" id="CP061799">
    <property type="protein sequence ID" value="QTA80320.1"/>
    <property type="molecule type" value="Genomic_DNA"/>
</dbReference>
<proteinExistence type="predicted"/>
<accession>A0A975B7I1</accession>
<keyword evidence="1" id="KW-0812">Transmembrane</keyword>
<evidence type="ECO:0008006" key="4">
    <source>
        <dbReference type="Google" id="ProtNLM"/>
    </source>
</evidence>
<dbReference type="RefSeq" id="WP_207691979.1">
    <property type="nucleotide sequence ID" value="NZ_CP061799.1"/>
</dbReference>
<sequence>MIHFAYPNAKDDQFIGCGRYAAFLPKDVADGKYVKAEVNIPDKKIIDRYINLLVPDLLKSEKEIYESRDEPDKKYQGTSLVLAYVLASINCSREIKFKNFTGHIWCTGVLSNMGKTILLENVDQSVFDIKVRGFLSEKNEDRLFIVPAGNFKDLSGKYQKEIKAKNIKILSVDEFKALWDKNIKEKTILKVLPNEMGKLVDLLFPREIPKKLILCCIFMILLILAVGIYKIMPEKITADHVTACLENGDFIECPDLMNKISPDSQEAEKLKKIISTPVKPVVKFQFQKAANPPSELYDISPELGNITLSHNDNYRFKIFCTSELNELYLYVFQKDFDNYLQMRFPDPVWKPVKNNPVPIDEFPVNIPPDDKEWMYLDEISLSGMGYIPDETFYIIAAPWKAADIEMLYGRIHQETNTKNRNKQVKEFVERLMLRESSGFACIFFREFSFRHGEKP</sequence>
<keyword evidence="1" id="KW-0472">Membrane</keyword>
<gene>
    <name evidence="2" type="ORF">dnl_26190</name>
</gene>
<keyword evidence="3" id="KW-1185">Reference proteome</keyword>